<name>A0A540LUR1_MALBA</name>
<accession>A0A540LUR1</accession>
<evidence type="ECO:0000259" key="3">
    <source>
        <dbReference type="Pfam" id="PF10596"/>
    </source>
</evidence>
<feature type="region of interest" description="Disordered" evidence="1">
    <location>
        <begin position="43"/>
        <end position="74"/>
    </location>
</feature>
<dbReference type="STRING" id="106549.A0A540LUR1"/>
<proteinExistence type="predicted"/>
<dbReference type="Pfam" id="PF10596">
    <property type="entry name" value="U6-snRNA_bdg"/>
    <property type="match status" value="1"/>
</dbReference>
<feature type="domain" description="Pre-mRNA-processing-splicing factor 8 U6-snRNA-binding" evidence="3">
    <location>
        <begin position="216"/>
        <end position="282"/>
    </location>
</feature>
<feature type="domain" description="PRO8NT" evidence="2">
    <location>
        <begin position="73"/>
        <end position="128"/>
    </location>
</feature>
<comment type="caution">
    <text evidence="4">The sequence shown here is derived from an EMBL/GenBank/DDBJ whole genome shotgun (WGS) entry which is preliminary data.</text>
</comment>
<feature type="compositionally biased region" description="Polar residues" evidence="1">
    <location>
        <begin position="11"/>
        <end position="20"/>
    </location>
</feature>
<dbReference type="PANTHER" id="PTHR11140:SF0">
    <property type="entry name" value="PRE-MRNA-PROCESSING-SPLICING FACTOR 8"/>
    <property type="match status" value="1"/>
</dbReference>
<evidence type="ECO:0000259" key="2">
    <source>
        <dbReference type="Pfam" id="PF08082"/>
    </source>
</evidence>
<dbReference type="GO" id="GO:0097157">
    <property type="term" value="F:pre-mRNA intronic binding"/>
    <property type="evidence" value="ECO:0007669"/>
    <property type="project" value="TreeGrafter"/>
</dbReference>
<dbReference type="GO" id="GO:0005682">
    <property type="term" value="C:U5 snRNP"/>
    <property type="evidence" value="ECO:0007669"/>
    <property type="project" value="TreeGrafter"/>
</dbReference>
<organism evidence="4 5">
    <name type="scientific">Malus baccata</name>
    <name type="common">Siberian crab apple</name>
    <name type="synonym">Pyrus baccata</name>
    <dbReference type="NCBI Taxonomy" id="106549"/>
    <lineage>
        <taxon>Eukaryota</taxon>
        <taxon>Viridiplantae</taxon>
        <taxon>Streptophyta</taxon>
        <taxon>Embryophyta</taxon>
        <taxon>Tracheophyta</taxon>
        <taxon>Spermatophyta</taxon>
        <taxon>Magnoliopsida</taxon>
        <taxon>eudicotyledons</taxon>
        <taxon>Gunneridae</taxon>
        <taxon>Pentapetalae</taxon>
        <taxon>rosids</taxon>
        <taxon>fabids</taxon>
        <taxon>Rosales</taxon>
        <taxon>Rosaceae</taxon>
        <taxon>Amygdaloideae</taxon>
        <taxon>Maleae</taxon>
        <taxon>Malus</taxon>
    </lineage>
</organism>
<dbReference type="InterPro" id="IPR027652">
    <property type="entry name" value="PRP8"/>
</dbReference>
<feature type="region of interest" description="Disordered" evidence="1">
    <location>
        <begin position="1"/>
        <end position="20"/>
    </location>
</feature>
<dbReference type="InterPro" id="IPR012591">
    <property type="entry name" value="PRO8NT"/>
</dbReference>
<dbReference type="InterPro" id="IPR019580">
    <property type="entry name" value="Prp8_U6-snRNA-bd"/>
</dbReference>
<dbReference type="Proteomes" id="UP000315295">
    <property type="component" value="Unassembled WGS sequence"/>
</dbReference>
<dbReference type="GO" id="GO:0030620">
    <property type="term" value="F:U2 snRNA binding"/>
    <property type="evidence" value="ECO:0007669"/>
    <property type="project" value="TreeGrafter"/>
</dbReference>
<evidence type="ECO:0000313" key="5">
    <source>
        <dbReference type="Proteomes" id="UP000315295"/>
    </source>
</evidence>
<dbReference type="EMBL" id="VIEB01000458">
    <property type="protein sequence ID" value="TQD90224.1"/>
    <property type="molecule type" value="Genomic_DNA"/>
</dbReference>
<protein>
    <submittedName>
        <fullName evidence="4">Uncharacterized protein</fullName>
    </submittedName>
</protein>
<sequence length="337" mass="39249">MQEDAVIAPPSSAQPSLNERAQTWQKLNSNRYGVKRKFGYLEAQKEDMPPEHARKVIKDRGDMSSKRFRHDKRRDQRNFKQMRFPPFDNEKPPLDYGDNLLDMVEQPEPIQLELDEEEDAAVINWFYNHKALVKTKMINDPSYRRWHLSLPIMETLHRLAGQESFLTAKAPGMCIPSGPKFEPLFRDMDEGDEDWNELSGLRLEPSIESHSLICTTIDPGRTDVIQALGGVEAILEHILFKGTYFPTWEGLFWEKASGFEESMKYKKLTNAQRSGLNQIPNSHKWPMTKPSLVAEPNDVFDQKASNKYWIDVQLRWGDYDSHDVERFTRAKLMDLYN</sequence>
<dbReference type="GO" id="GO:0017070">
    <property type="term" value="F:U6 snRNA binding"/>
    <property type="evidence" value="ECO:0007669"/>
    <property type="project" value="InterPro"/>
</dbReference>
<gene>
    <name evidence="4" type="ORF">C1H46_024252</name>
</gene>
<dbReference type="AlphaFoldDB" id="A0A540LUR1"/>
<dbReference type="PANTHER" id="PTHR11140">
    <property type="entry name" value="PRE-MRNA SPLICING FACTOR PRP8"/>
    <property type="match status" value="1"/>
</dbReference>
<dbReference type="Gene3D" id="3.90.1570.40">
    <property type="match status" value="1"/>
</dbReference>
<dbReference type="Pfam" id="PF08082">
    <property type="entry name" value="PRO8NT"/>
    <property type="match status" value="1"/>
</dbReference>
<dbReference type="GO" id="GO:0071013">
    <property type="term" value="C:catalytic step 2 spliceosome"/>
    <property type="evidence" value="ECO:0007669"/>
    <property type="project" value="TreeGrafter"/>
</dbReference>
<evidence type="ECO:0000256" key="1">
    <source>
        <dbReference type="SAM" id="MobiDB-lite"/>
    </source>
</evidence>
<evidence type="ECO:0000313" key="4">
    <source>
        <dbReference type="EMBL" id="TQD90224.1"/>
    </source>
</evidence>
<dbReference type="GO" id="GO:0030623">
    <property type="term" value="F:U5 snRNA binding"/>
    <property type="evidence" value="ECO:0007669"/>
    <property type="project" value="TreeGrafter"/>
</dbReference>
<dbReference type="GO" id="GO:0030619">
    <property type="term" value="F:U1 snRNA binding"/>
    <property type="evidence" value="ECO:0007669"/>
    <property type="project" value="TreeGrafter"/>
</dbReference>
<feature type="compositionally biased region" description="Basic and acidic residues" evidence="1">
    <location>
        <begin position="43"/>
        <end position="65"/>
    </location>
</feature>
<keyword evidence="5" id="KW-1185">Reference proteome</keyword>
<dbReference type="GO" id="GO:0000244">
    <property type="term" value="P:spliceosomal tri-snRNP complex assembly"/>
    <property type="evidence" value="ECO:0007669"/>
    <property type="project" value="TreeGrafter"/>
</dbReference>
<reference evidence="4 5" key="1">
    <citation type="journal article" date="2019" name="G3 (Bethesda)">
        <title>Sequencing of a Wild Apple (Malus baccata) Genome Unravels the Differences Between Cultivated and Wild Apple Species Regarding Disease Resistance and Cold Tolerance.</title>
        <authorList>
            <person name="Chen X."/>
        </authorList>
    </citation>
    <scope>NUCLEOTIDE SEQUENCE [LARGE SCALE GENOMIC DNA]</scope>
    <source>
        <strain evidence="5">cv. Shandingzi</strain>
        <tissue evidence="4">Leaves</tissue>
    </source>
</reference>